<dbReference type="KEGG" id="anf:AQPE_4795"/>
<dbReference type="SUPFAM" id="SSF51197">
    <property type="entry name" value="Clavaminate synthase-like"/>
    <property type="match status" value="1"/>
</dbReference>
<dbReference type="Pfam" id="PF04074">
    <property type="entry name" value="DUF386"/>
    <property type="match status" value="1"/>
</dbReference>
<dbReference type="NCBIfam" id="TIGR00022">
    <property type="entry name" value="YhcH/YjgK/YiaL family protein"/>
    <property type="match status" value="1"/>
</dbReference>
<evidence type="ECO:0000313" key="2">
    <source>
        <dbReference type="Proteomes" id="UP001193389"/>
    </source>
</evidence>
<dbReference type="Gene3D" id="2.60.120.370">
    <property type="entry name" value="YhcH/YjgK/YiaL"/>
    <property type="match status" value="1"/>
</dbReference>
<dbReference type="PANTHER" id="PTHR34986">
    <property type="entry name" value="EVOLVED BETA-GALACTOSIDASE SUBUNIT BETA"/>
    <property type="match status" value="1"/>
</dbReference>
<name>A0A5K7SG85_9BACT</name>
<gene>
    <name evidence="1" type="ORF">AQPE_4795</name>
</gene>
<dbReference type="AlphaFoldDB" id="A0A5K7SG85"/>
<dbReference type="EMBL" id="AP018694">
    <property type="protein sequence ID" value="BBE20601.1"/>
    <property type="molecule type" value="Genomic_DNA"/>
</dbReference>
<dbReference type="Proteomes" id="UP001193389">
    <property type="component" value="Chromosome"/>
</dbReference>
<dbReference type="InterPro" id="IPR004375">
    <property type="entry name" value="NanQ/TabA/YiaL"/>
</dbReference>
<dbReference type="InterPro" id="IPR037012">
    <property type="entry name" value="NanQ/TabA/YiaL_sf"/>
</dbReference>
<evidence type="ECO:0000313" key="1">
    <source>
        <dbReference type="EMBL" id="BBE20601.1"/>
    </source>
</evidence>
<sequence length="149" mass="16846">MILDKLENAELYSCISENLKKGFDFLKNTNLSALEIGKYEIDGKNVFALVSEYDSKAPQDCRLEAHQVYADIQYIVSGREAIGFAPLNRQTVTAEYLPEKDIVFFSGETTQMIVEAGMFAVFYPQDVHRPCMQIDGPEKVKKVVVKVKI</sequence>
<reference evidence="1" key="1">
    <citation type="journal article" date="2020" name="Int. J. Syst. Evol. Microbiol.">
        <title>Aquipluma nitroreducens gen. nov. sp. nov., a novel facultatively anaerobic bacterium isolated from a freshwater lake.</title>
        <authorList>
            <person name="Watanabe M."/>
            <person name="Kojima H."/>
            <person name="Fukui M."/>
        </authorList>
    </citation>
    <scope>NUCLEOTIDE SEQUENCE</scope>
    <source>
        <strain evidence="1">MeG22</strain>
    </source>
</reference>
<proteinExistence type="predicted"/>
<dbReference type="GO" id="GO:0005829">
    <property type="term" value="C:cytosol"/>
    <property type="evidence" value="ECO:0007669"/>
    <property type="project" value="TreeGrafter"/>
</dbReference>
<accession>A0A5K7SG85</accession>
<dbReference type="RefSeq" id="WP_318348731.1">
    <property type="nucleotide sequence ID" value="NZ_AP018694.1"/>
</dbReference>
<dbReference type="PANTHER" id="PTHR34986:SF1">
    <property type="entry name" value="PROTEIN YIAL"/>
    <property type="match status" value="1"/>
</dbReference>
<evidence type="ECO:0008006" key="3">
    <source>
        <dbReference type="Google" id="ProtNLM"/>
    </source>
</evidence>
<keyword evidence="2" id="KW-1185">Reference proteome</keyword>
<organism evidence="1 2">
    <name type="scientific">Aquipluma nitroreducens</name>
    <dbReference type="NCBI Taxonomy" id="2010828"/>
    <lineage>
        <taxon>Bacteria</taxon>
        <taxon>Pseudomonadati</taxon>
        <taxon>Bacteroidota</taxon>
        <taxon>Bacteroidia</taxon>
        <taxon>Marinilabiliales</taxon>
        <taxon>Prolixibacteraceae</taxon>
        <taxon>Aquipluma</taxon>
    </lineage>
</organism>
<protein>
    <recommendedName>
        <fullName evidence="3">YhcH/YjgK/YiaL family protein</fullName>
    </recommendedName>
</protein>